<dbReference type="PANTHER" id="PTHR43046">
    <property type="entry name" value="GDP-MANNOSE MANNOSYL HYDROLASE"/>
    <property type="match status" value="1"/>
</dbReference>
<comment type="similarity">
    <text evidence="3">Belongs to the Nudix hydrolase family.</text>
</comment>
<dbReference type="KEGG" id="pkc:PKB_4065"/>
<evidence type="ECO:0000256" key="1">
    <source>
        <dbReference type="ARBA" id="ARBA00001946"/>
    </source>
</evidence>
<dbReference type="RefSeq" id="WP_043253847.1">
    <property type="nucleotide sequence ID" value="NZ_HG322950.1"/>
</dbReference>
<proteinExistence type="inferred from homology"/>
<protein>
    <recommendedName>
        <fullName evidence="4">Nudix hydrolase domain-containing protein</fullName>
    </recommendedName>
</protein>
<gene>
    <name evidence="5" type="ORF">PKB_4065</name>
</gene>
<evidence type="ECO:0000313" key="5">
    <source>
        <dbReference type="EMBL" id="CDF85394.1"/>
    </source>
</evidence>
<dbReference type="PROSITE" id="PS00893">
    <property type="entry name" value="NUDIX_BOX"/>
    <property type="match status" value="1"/>
</dbReference>
<dbReference type="InterPro" id="IPR015797">
    <property type="entry name" value="NUDIX_hydrolase-like_dom_sf"/>
</dbReference>
<organism evidence="5 6">
    <name type="scientific">Pseudomonas knackmussii (strain DSM 6978 / CCUG 54928 / LMG 23759 / B13)</name>
    <dbReference type="NCBI Taxonomy" id="1301098"/>
    <lineage>
        <taxon>Bacteria</taxon>
        <taxon>Pseudomonadati</taxon>
        <taxon>Pseudomonadota</taxon>
        <taxon>Gammaproteobacteria</taxon>
        <taxon>Pseudomonadales</taxon>
        <taxon>Pseudomonadaceae</taxon>
        <taxon>Pseudomonas</taxon>
    </lineage>
</organism>
<comment type="cofactor">
    <cofactor evidence="1">
        <name>Mg(2+)</name>
        <dbReference type="ChEBI" id="CHEBI:18420"/>
    </cofactor>
</comment>
<dbReference type="InterPro" id="IPR020476">
    <property type="entry name" value="Nudix_hydrolase"/>
</dbReference>
<reference evidence="5 6" key="1">
    <citation type="submission" date="2013-03" db="EMBL/GenBank/DDBJ databases">
        <authorList>
            <person name="Linke B."/>
        </authorList>
    </citation>
    <scope>NUCLEOTIDE SEQUENCE [LARGE SCALE GENOMIC DNA]</scope>
    <source>
        <strain evidence="5 6">B13</strain>
    </source>
</reference>
<evidence type="ECO:0000256" key="2">
    <source>
        <dbReference type="ARBA" id="ARBA00022801"/>
    </source>
</evidence>
<keyword evidence="2 3" id="KW-0378">Hydrolase</keyword>
<dbReference type="Pfam" id="PF00293">
    <property type="entry name" value="NUDIX"/>
    <property type="match status" value="1"/>
</dbReference>
<dbReference type="Proteomes" id="UP000025241">
    <property type="component" value="Chromosome I"/>
</dbReference>
<dbReference type="GO" id="GO:0016787">
    <property type="term" value="F:hydrolase activity"/>
    <property type="evidence" value="ECO:0007669"/>
    <property type="project" value="UniProtKB-KW"/>
</dbReference>
<dbReference type="PANTHER" id="PTHR43046:SF2">
    <property type="entry name" value="8-OXO-DGTP DIPHOSPHATASE-RELATED"/>
    <property type="match status" value="1"/>
</dbReference>
<dbReference type="EMBL" id="HG322950">
    <property type="protein sequence ID" value="CDF85394.1"/>
    <property type="molecule type" value="Genomic_DNA"/>
</dbReference>
<dbReference type="InterPro" id="IPR020084">
    <property type="entry name" value="NUDIX_hydrolase_CS"/>
</dbReference>
<dbReference type="eggNOG" id="COG0494">
    <property type="taxonomic scope" value="Bacteria"/>
</dbReference>
<dbReference type="AlphaFoldDB" id="A0A024HL68"/>
<dbReference type="OrthoDB" id="9801098at2"/>
<dbReference type="CDD" id="cd04690">
    <property type="entry name" value="NUDIX_Hydrolase"/>
    <property type="match status" value="1"/>
</dbReference>
<dbReference type="PRINTS" id="PR00502">
    <property type="entry name" value="NUDIXFAMILY"/>
</dbReference>
<accession>A0A024HL68</accession>
<feature type="domain" description="Nudix hydrolase" evidence="4">
    <location>
        <begin position="4"/>
        <end position="131"/>
    </location>
</feature>
<dbReference type="Gene3D" id="3.90.79.10">
    <property type="entry name" value="Nucleoside Triphosphate Pyrophosphohydrolase"/>
    <property type="match status" value="1"/>
</dbReference>
<sequence length="135" mass="14590">MTQTVLAIAAACLLDEAGRLLLVRKRGTRAFMLPGGKREPGENPLQALQRELQEELGLALPEAALAPLGRFQAAAANEPDTQVDAHIYLAALPHPVAAAAELEELAWLERDAEPMANLAPLLREKVLPALKNHHE</sequence>
<evidence type="ECO:0000256" key="3">
    <source>
        <dbReference type="RuleBase" id="RU003476"/>
    </source>
</evidence>
<dbReference type="PATRIC" id="fig|1301098.3.peg.4073"/>
<evidence type="ECO:0000313" key="6">
    <source>
        <dbReference type="Proteomes" id="UP000025241"/>
    </source>
</evidence>
<dbReference type="SUPFAM" id="SSF55811">
    <property type="entry name" value="Nudix"/>
    <property type="match status" value="1"/>
</dbReference>
<keyword evidence="6" id="KW-1185">Reference proteome</keyword>
<reference evidence="5 6" key="2">
    <citation type="submission" date="2014-05" db="EMBL/GenBank/DDBJ databases">
        <title>Genome sequence of the 3-chlorobenzoate degrading bacterium Pseudomonas knackmussii B13 shows multiple evidence for horizontal gene transfer.</title>
        <authorList>
            <person name="Miyazaki R."/>
            <person name="Bertelli C."/>
            <person name="Falquet L."/>
            <person name="Robinson-Rechavi M."/>
            <person name="Gharib W."/>
            <person name="Roy S."/>
            <person name="Van der Meer J.R."/>
        </authorList>
    </citation>
    <scope>NUCLEOTIDE SEQUENCE [LARGE SCALE GENOMIC DNA]</scope>
    <source>
        <strain evidence="5 6">B13</strain>
    </source>
</reference>
<dbReference type="InterPro" id="IPR000086">
    <property type="entry name" value="NUDIX_hydrolase_dom"/>
</dbReference>
<dbReference type="STRING" id="1301098.PKB_4065"/>
<dbReference type="PROSITE" id="PS51462">
    <property type="entry name" value="NUDIX"/>
    <property type="match status" value="1"/>
</dbReference>
<evidence type="ECO:0000259" key="4">
    <source>
        <dbReference type="PROSITE" id="PS51462"/>
    </source>
</evidence>
<dbReference type="HOGENOM" id="CLU_037162_13_0_6"/>
<name>A0A024HL68_PSEKB</name>